<proteinExistence type="inferred from homology"/>
<evidence type="ECO:0000256" key="4">
    <source>
        <dbReference type="ARBA" id="ARBA00023002"/>
    </source>
</evidence>
<reference evidence="9" key="1">
    <citation type="submission" date="2006-03" db="EMBL/GenBank/DDBJ databases">
        <authorList>
            <person name="Bowman J."/>
            <person name="Ferriera S."/>
            <person name="Johnson J."/>
            <person name="Kravitz S."/>
            <person name="Halpern A."/>
            <person name="Remington K."/>
            <person name="Beeson K."/>
            <person name="Tran B."/>
            <person name="Rogers Y.-H."/>
            <person name="Friedman R."/>
            <person name="Venter J.C."/>
        </authorList>
    </citation>
    <scope>NUCLEOTIDE SEQUENCE [LARGE SCALE GENOMIC DNA]</scope>
    <source>
        <strain evidence="9">ATCC 700755</strain>
    </source>
</reference>
<evidence type="ECO:0000313" key="10">
    <source>
        <dbReference type="Proteomes" id="UP000008514"/>
    </source>
</evidence>
<feature type="binding site" evidence="7">
    <location>
        <position position="116"/>
    </location>
    <ligand>
        <name>Fe cation</name>
        <dbReference type="ChEBI" id="CHEBI:24875"/>
    </ligand>
</feature>
<protein>
    <submittedName>
        <fullName evidence="9">Phenylalanine-4-hydroxylase PhhA</fullName>
    </submittedName>
</protein>
<sequence length="242" mass="28162">MQDMSKYTKDDLWVWNTLFNRQKENIPGKASKSYIDALEHMSPVLNADEIPDFEKINSWFKTETQWELQVVPGLIPVEEFFKLLAERKFCSSTWLRSKDSLDYLEEPDVFHDIFGHVPLLSDPVFSEFVCEFGKLGCQFLGDTEKLIQLQRLYWFTIEFGVIKEQGSIQSYGAGILSSSGETNQIHEQKANFIDYSIQAIIEKEFRTDIMQEDYYVISSFEILFDSLKALADVWNNETILAE</sequence>
<dbReference type="InterPro" id="IPR001273">
    <property type="entry name" value="ArAA_hydroxylase"/>
</dbReference>
<dbReference type="PANTHER" id="PTHR11473">
    <property type="entry name" value="AROMATIC AMINO ACID HYDROXYLASE"/>
    <property type="match status" value="1"/>
</dbReference>
<dbReference type="HOGENOM" id="CLU_023198_1_0_10"/>
<dbReference type="Proteomes" id="UP000008514">
    <property type="component" value="Chromosome"/>
</dbReference>
<name>K4IBS4_PSYTT</name>
<comment type="similarity">
    <text evidence="2">Belongs to the biopterin-dependent aromatic amino acid hydroxylase family.</text>
</comment>
<dbReference type="Gene3D" id="1.10.800.10">
    <property type="entry name" value="Aromatic amino acid hydroxylase"/>
    <property type="match status" value="1"/>
</dbReference>
<dbReference type="InterPro" id="IPR018301">
    <property type="entry name" value="ArAA_hydroxylase_Fe/CU_BS"/>
</dbReference>
<evidence type="ECO:0000259" key="8">
    <source>
        <dbReference type="PROSITE" id="PS51410"/>
    </source>
</evidence>
<feature type="binding site" evidence="7">
    <location>
        <position position="158"/>
    </location>
    <ligand>
        <name>Fe cation</name>
        <dbReference type="ChEBI" id="CHEBI:24875"/>
    </ligand>
</feature>
<dbReference type="OrthoDB" id="9780502at2"/>
<keyword evidence="5 7" id="KW-0408">Iron</keyword>
<feature type="binding site" evidence="7">
    <location>
        <position position="111"/>
    </location>
    <ligand>
        <name>Fe cation</name>
        <dbReference type="ChEBI" id="CHEBI:24875"/>
    </ligand>
</feature>
<evidence type="ECO:0000256" key="3">
    <source>
        <dbReference type="ARBA" id="ARBA00022723"/>
    </source>
</evidence>
<dbReference type="SUPFAM" id="SSF56534">
    <property type="entry name" value="Aromatic aminoacid monoxygenases, catalytic and oligomerization domains"/>
    <property type="match status" value="1"/>
</dbReference>
<dbReference type="eggNOG" id="COG3186">
    <property type="taxonomic scope" value="Bacteria"/>
</dbReference>
<feature type="domain" description="Biopterin-dependent aromatic amino acid hydroxylase family profile" evidence="8">
    <location>
        <begin position="1"/>
        <end position="242"/>
    </location>
</feature>
<evidence type="ECO:0000313" key="9">
    <source>
        <dbReference type="EMBL" id="AFU68047.1"/>
    </source>
</evidence>
<keyword evidence="4" id="KW-0560">Oxidoreductase</keyword>
<accession>K4IBS4</accession>
<dbReference type="KEGG" id="ptq:P700755_001078"/>
<evidence type="ECO:0000256" key="5">
    <source>
        <dbReference type="ARBA" id="ARBA00023004"/>
    </source>
</evidence>
<comment type="cofactor">
    <cofactor evidence="1 7">
        <name>Fe(2+)</name>
        <dbReference type="ChEBI" id="CHEBI:29033"/>
    </cofactor>
</comment>
<evidence type="ECO:0000256" key="2">
    <source>
        <dbReference type="ARBA" id="ARBA00009712"/>
    </source>
</evidence>
<gene>
    <name evidence="9" type="ordered locus">P700755_001078</name>
</gene>
<keyword evidence="3 7" id="KW-0479">Metal-binding</keyword>
<dbReference type="PROSITE" id="PS51410">
    <property type="entry name" value="BH4_AAA_HYDROXYL_2"/>
    <property type="match status" value="1"/>
</dbReference>
<dbReference type="RefSeq" id="WP_015023653.1">
    <property type="nucleotide sequence ID" value="NC_018721.1"/>
</dbReference>
<dbReference type="PRINTS" id="PR00372">
    <property type="entry name" value="FYWHYDRXLASE"/>
</dbReference>
<dbReference type="STRING" id="313595.P700755_001078"/>
<dbReference type="GO" id="GO:0004505">
    <property type="term" value="F:phenylalanine 4-monooxygenase activity"/>
    <property type="evidence" value="ECO:0007669"/>
    <property type="project" value="UniProtKB-ARBA"/>
</dbReference>
<dbReference type="AlphaFoldDB" id="K4IBS4"/>
<reference evidence="9" key="2">
    <citation type="submission" date="2012-09" db="EMBL/GenBank/DDBJ databases">
        <title>The complete sequence of Psychroflexus torquis an extreme psychrophile from sea-ice that is stimulated by light.</title>
        <authorList>
            <person name="Feng S."/>
            <person name="Powell S.M."/>
            <person name="Bowman J.P."/>
        </authorList>
    </citation>
    <scope>NUCLEOTIDE SEQUENCE [LARGE SCALE GENOMIC DNA]</scope>
    <source>
        <strain evidence="9">ATCC 700755</strain>
    </source>
</reference>
<dbReference type="EMBL" id="CP003879">
    <property type="protein sequence ID" value="AFU68047.1"/>
    <property type="molecule type" value="Genomic_DNA"/>
</dbReference>
<dbReference type="InterPro" id="IPR036951">
    <property type="entry name" value="ArAA_hydroxylase_sf"/>
</dbReference>
<keyword evidence="10" id="KW-1185">Reference proteome</keyword>
<keyword evidence="6" id="KW-0503">Monooxygenase</keyword>
<dbReference type="GO" id="GO:0005506">
    <property type="term" value="F:iron ion binding"/>
    <property type="evidence" value="ECO:0007669"/>
    <property type="project" value="InterPro"/>
</dbReference>
<evidence type="ECO:0000256" key="7">
    <source>
        <dbReference type="PIRSR" id="PIRSR601273-2"/>
    </source>
</evidence>
<evidence type="ECO:0000256" key="6">
    <source>
        <dbReference type="ARBA" id="ARBA00023033"/>
    </source>
</evidence>
<evidence type="ECO:0000256" key="1">
    <source>
        <dbReference type="ARBA" id="ARBA00001954"/>
    </source>
</evidence>
<dbReference type="InterPro" id="IPR019774">
    <property type="entry name" value="Aromatic-AA_hydroxylase_C"/>
</dbReference>
<organism evidence="9 10">
    <name type="scientific">Psychroflexus torquis (strain ATCC 700755 / CIP 106069 / ACAM 623)</name>
    <dbReference type="NCBI Taxonomy" id="313595"/>
    <lineage>
        <taxon>Bacteria</taxon>
        <taxon>Pseudomonadati</taxon>
        <taxon>Bacteroidota</taxon>
        <taxon>Flavobacteriia</taxon>
        <taxon>Flavobacteriales</taxon>
        <taxon>Flavobacteriaceae</taxon>
        <taxon>Psychroflexus</taxon>
    </lineage>
</organism>
<dbReference type="PROSITE" id="PS00367">
    <property type="entry name" value="BH4_AAA_HYDROXYL_1"/>
    <property type="match status" value="1"/>
</dbReference>
<dbReference type="PANTHER" id="PTHR11473:SF24">
    <property type="entry name" value="PHENYLALANINE-4-HYDROXYLASE"/>
    <property type="match status" value="1"/>
</dbReference>
<dbReference type="InterPro" id="IPR036329">
    <property type="entry name" value="Aro-AA_hydroxylase_C_sf"/>
</dbReference>
<dbReference type="Pfam" id="PF00351">
    <property type="entry name" value="Biopterin_H"/>
    <property type="match status" value="1"/>
</dbReference>